<gene>
    <name evidence="2" type="ORF">E3T39_11285</name>
</gene>
<dbReference type="OrthoDB" id="5197650at2"/>
<name>A0A4R9AFD3_9MICO</name>
<evidence type="ECO:0000313" key="3">
    <source>
        <dbReference type="Proteomes" id="UP000298170"/>
    </source>
</evidence>
<comment type="caution">
    <text evidence="2">The sequence shown here is derived from an EMBL/GenBank/DDBJ whole genome shotgun (WGS) entry which is preliminary data.</text>
</comment>
<proteinExistence type="predicted"/>
<reference evidence="2 3" key="1">
    <citation type="submission" date="2019-03" db="EMBL/GenBank/DDBJ databases">
        <title>Genomics of glacier-inhabiting Cryobacterium strains.</title>
        <authorList>
            <person name="Liu Q."/>
            <person name="Xin Y.-H."/>
        </authorList>
    </citation>
    <scope>NUCLEOTIDE SEQUENCE [LARGE SCALE GENOMIC DNA]</scope>
    <source>
        <strain evidence="2 3">Sr39</strain>
    </source>
</reference>
<sequence length="66" mass="6610">MPVTSLPSRGDQPGEGASAKTCDASETVVHWMFQAGYSEAAALVTSVAEGDPADAGSRATALGGDR</sequence>
<accession>A0A4R9AFD3</accession>
<dbReference type="AlphaFoldDB" id="A0A4R9AFD3"/>
<dbReference type="Proteomes" id="UP000298170">
    <property type="component" value="Unassembled WGS sequence"/>
</dbReference>
<keyword evidence="3" id="KW-1185">Reference proteome</keyword>
<organism evidence="2 3">
    <name type="scientific">Cryobacterium suzukii</name>
    <dbReference type="NCBI Taxonomy" id="1259198"/>
    <lineage>
        <taxon>Bacteria</taxon>
        <taxon>Bacillati</taxon>
        <taxon>Actinomycetota</taxon>
        <taxon>Actinomycetes</taxon>
        <taxon>Micrococcales</taxon>
        <taxon>Microbacteriaceae</taxon>
        <taxon>Cryobacterium</taxon>
    </lineage>
</organism>
<evidence type="ECO:0000256" key="1">
    <source>
        <dbReference type="SAM" id="MobiDB-lite"/>
    </source>
</evidence>
<dbReference type="EMBL" id="SOHJ01000011">
    <property type="protein sequence ID" value="TFD58939.1"/>
    <property type="molecule type" value="Genomic_DNA"/>
</dbReference>
<evidence type="ECO:0000313" key="2">
    <source>
        <dbReference type="EMBL" id="TFD58939.1"/>
    </source>
</evidence>
<dbReference type="RefSeq" id="WP_134515318.1">
    <property type="nucleotide sequence ID" value="NZ_SOHJ01000011.1"/>
</dbReference>
<protein>
    <submittedName>
        <fullName evidence="2">Uncharacterized protein</fullName>
    </submittedName>
</protein>
<feature type="region of interest" description="Disordered" evidence="1">
    <location>
        <begin position="1"/>
        <end position="23"/>
    </location>
</feature>